<evidence type="ECO:0000313" key="1">
    <source>
        <dbReference type="EMBL" id="CAK9081812.1"/>
    </source>
</evidence>
<proteinExistence type="predicted"/>
<name>A0ABP0Q255_9DINO</name>
<evidence type="ECO:0000313" key="2">
    <source>
        <dbReference type="Proteomes" id="UP001642464"/>
    </source>
</evidence>
<protein>
    <submittedName>
        <fullName evidence="1">ANK_REP_REGION domain-containing protein</fullName>
    </submittedName>
</protein>
<reference evidence="1 2" key="1">
    <citation type="submission" date="2024-02" db="EMBL/GenBank/DDBJ databases">
        <authorList>
            <person name="Chen Y."/>
            <person name="Shah S."/>
            <person name="Dougan E. K."/>
            <person name="Thang M."/>
            <person name="Chan C."/>
        </authorList>
    </citation>
    <scope>NUCLEOTIDE SEQUENCE [LARGE SCALE GENOMIC DNA]</scope>
</reference>
<gene>
    <name evidence="1" type="ORF">SCF082_LOCUS38910</name>
</gene>
<comment type="caution">
    <text evidence="1">The sequence shown here is derived from an EMBL/GenBank/DDBJ whole genome shotgun (WGS) entry which is preliminary data.</text>
</comment>
<organism evidence="1 2">
    <name type="scientific">Durusdinium trenchii</name>
    <dbReference type="NCBI Taxonomy" id="1381693"/>
    <lineage>
        <taxon>Eukaryota</taxon>
        <taxon>Sar</taxon>
        <taxon>Alveolata</taxon>
        <taxon>Dinophyceae</taxon>
        <taxon>Suessiales</taxon>
        <taxon>Symbiodiniaceae</taxon>
        <taxon>Durusdinium</taxon>
    </lineage>
</organism>
<dbReference type="Proteomes" id="UP001642464">
    <property type="component" value="Unassembled WGS sequence"/>
</dbReference>
<feature type="non-terminal residue" evidence="1">
    <location>
        <position position="1"/>
    </location>
</feature>
<sequence length="173" mass="19239">LLVETFLAHEAATDQEMLQSQIARVYEPSFITETYKMGVVADWIIAKGIVDLLLEVAQFMGCVVIGEPQCYFRLGNVWDLMRSVIPILLLWHYEKRILQTLIVLIYWMRLLEGVTYSERIGHALLPLHKLASGLMPVGGSQLFPVICDGGRKEEGDGFPVGSVDGACLADASQ</sequence>
<accession>A0ABP0Q255</accession>
<dbReference type="EMBL" id="CAXAMM010038892">
    <property type="protein sequence ID" value="CAK9081812.1"/>
    <property type="molecule type" value="Genomic_DNA"/>
</dbReference>
<keyword evidence="2" id="KW-1185">Reference proteome</keyword>